<dbReference type="SUPFAM" id="SSF53448">
    <property type="entry name" value="Nucleotide-diphospho-sugar transferases"/>
    <property type="match status" value="1"/>
</dbReference>
<dbReference type="RefSeq" id="WP_133341960.1">
    <property type="nucleotide sequence ID" value="NZ_SMZO01000009.1"/>
</dbReference>
<evidence type="ECO:0000259" key="1">
    <source>
        <dbReference type="Pfam" id="PF00535"/>
    </source>
</evidence>
<feature type="domain" description="Glycosyltransferase 2-like" evidence="1">
    <location>
        <begin position="7"/>
        <end position="169"/>
    </location>
</feature>
<dbReference type="Gene3D" id="3.90.550.10">
    <property type="entry name" value="Spore Coat Polysaccharide Biosynthesis Protein SpsA, Chain A"/>
    <property type="match status" value="1"/>
</dbReference>
<dbReference type="GO" id="GO:0016758">
    <property type="term" value="F:hexosyltransferase activity"/>
    <property type="evidence" value="ECO:0007669"/>
    <property type="project" value="UniProtKB-ARBA"/>
</dbReference>
<dbReference type="InterPro" id="IPR029044">
    <property type="entry name" value="Nucleotide-diphossugar_trans"/>
</dbReference>
<dbReference type="AlphaFoldDB" id="A0A4R6B2N2"/>
<proteinExistence type="predicted"/>
<keyword evidence="3" id="KW-1185">Reference proteome</keyword>
<name>A0A4R6B2N2_9RHOB</name>
<comment type="caution">
    <text evidence="2">The sequence shown here is derived from an EMBL/GenBank/DDBJ whole genome shotgun (WGS) entry which is preliminary data.</text>
</comment>
<organism evidence="2 3">
    <name type="scientific">Meridianimarinicoccus aquatilis</name>
    <dbReference type="NCBI Taxonomy" id="2552766"/>
    <lineage>
        <taxon>Bacteria</taxon>
        <taxon>Pseudomonadati</taxon>
        <taxon>Pseudomonadota</taxon>
        <taxon>Alphaproteobacteria</taxon>
        <taxon>Rhodobacterales</taxon>
        <taxon>Paracoccaceae</taxon>
        <taxon>Meridianimarinicoccus</taxon>
    </lineage>
</organism>
<dbReference type="OrthoDB" id="5291101at2"/>
<dbReference type="EMBL" id="SMZO01000009">
    <property type="protein sequence ID" value="TDL90445.1"/>
    <property type="molecule type" value="Genomic_DNA"/>
</dbReference>
<evidence type="ECO:0000313" key="2">
    <source>
        <dbReference type="EMBL" id="TDL90445.1"/>
    </source>
</evidence>
<dbReference type="InterPro" id="IPR001173">
    <property type="entry name" value="Glyco_trans_2-like"/>
</dbReference>
<accession>A0A4R6B2N2</accession>
<dbReference type="PANTHER" id="PTHR22916">
    <property type="entry name" value="GLYCOSYLTRANSFERASE"/>
    <property type="match status" value="1"/>
</dbReference>
<reference evidence="2 3" key="1">
    <citation type="submission" date="2019-03" db="EMBL/GenBank/DDBJ databases">
        <title>Rhodobacteraceae bacterium SM1902, a new member of the family Rhodobacteraceae isolated from Yantai.</title>
        <authorList>
            <person name="Sun Y."/>
        </authorList>
    </citation>
    <scope>NUCLEOTIDE SEQUENCE [LARGE SCALE GENOMIC DNA]</scope>
    <source>
        <strain evidence="2 3">SM1902</strain>
    </source>
</reference>
<keyword evidence="2" id="KW-0808">Transferase</keyword>
<dbReference type="PANTHER" id="PTHR22916:SF3">
    <property type="entry name" value="UDP-GLCNAC:BETAGAL BETA-1,3-N-ACETYLGLUCOSAMINYLTRANSFERASE-LIKE PROTEIN 1"/>
    <property type="match status" value="1"/>
</dbReference>
<dbReference type="Proteomes" id="UP000294562">
    <property type="component" value="Unassembled WGS sequence"/>
</dbReference>
<dbReference type="Pfam" id="PF00535">
    <property type="entry name" value="Glycos_transf_2"/>
    <property type="match status" value="1"/>
</dbReference>
<gene>
    <name evidence="2" type="ORF">E2L05_05840</name>
</gene>
<protein>
    <submittedName>
        <fullName evidence="2">Glycosyltransferase</fullName>
    </submittedName>
</protein>
<evidence type="ECO:0000313" key="3">
    <source>
        <dbReference type="Proteomes" id="UP000294562"/>
    </source>
</evidence>
<sequence>MPKVTAMVVSYNHERFISECLASIEQQNFDDLEVICVDDGSSDASPKIAHEFDAMDVMVYEKPNGGPSDAFNYGIERASGDILMMISADDTMLPGSIAARVNALEDPDVDIVCGLPTWIGADSRDLPPSDYPDIFLPFELSPEAMFQRLFFEGNFISAPTIAMRRAIHHETGPFDQRFEQLQDYDYWLRAAALGKKFFCIDRPLVGYRWHGGNLSTSNSERSEAELSEVRKAALQHADQIFLSKVLYESEEMCLQAGLSHEEIASLLMIKHRSQILSNLGRQQLQKLLENNERKEVLRNEFLI</sequence>